<feature type="chain" id="PRO_5040223564" description="MD-2-related lipid-recognition domain-containing protein" evidence="4">
    <location>
        <begin position="18"/>
        <end position="158"/>
    </location>
</feature>
<dbReference type="GO" id="GO:0032934">
    <property type="term" value="F:sterol binding"/>
    <property type="evidence" value="ECO:0007669"/>
    <property type="project" value="InterPro"/>
</dbReference>
<dbReference type="Gene3D" id="2.60.40.770">
    <property type="match status" value="1"/>
</dbReference>
<proteinExistence type="inferred from homology"/>
<dbReference type="SUPFAM" id="SSF81296">
    <property type="entry name" value="E set domains"/>
    <property type="match status" value="1"/>
</dbReference>
<gene>
    <name evidence="6" type="ORF">PHAECO_LOCUS8394</name>
</gene>
<dbReference type="FunFam" id="2.60.40.770:FF:000001">
    <property type="entry name" value="NPC intracellular cholesterol transporter 2"/>
    <property type="match status" value="1"/>
</dbReference>
<dbReference type="AlphaFoldDB" id="A0A9P0GNG2"/>
<comment type="subcellular location">
    <subcellularLocation>
        <location evidence="1">Secreted</location>
    </subcellularLocation>
</comment>
<reference evidence="6" key="1">
    <citation type="submission" date="2022-01" db="EMBL/GenBank/DDBJ databases">
        <authorList>
            <person name="King R."/>
        </authorList>
    </citation>
    <scope>NUCLEOTIDE SEQUENCE</scope>
</reference>
<evidence type="ECO:0000256" key="3">
    <source>
        <dbReference type="ARBA" id="ARBA00022525"/>
    </source>
</evidence>
<dbReference type="InterPro" id="IPR003172">
    <property type="entry name" value="ML_dom"/>
</dbReference>
<evidence type="ECO:0000256" key="4">
    <source>
        <dbReference type="SAM" id="SignalP"/>
    </source>
</evidence>
<feature type="domain" description="MD-2-related lipid-recognition" evidence="5">
    <location>
        <begin position="20"/>
        <end position="154"/>
    </location>
</feature>
<feature type="signal peptide" evidence="4">
    <location>
        <begin position="1"/>
        <end position="17"/>
    </location>
</feature>
<evidence type="ECO:0000256" key="1">
    <source>
        <dbReference type="ARBA" id="ARBA00004613"/>
    </source>
</evidence>
<keyword evidence="4" id="KW-0732">Signal</keyword>
<accession>A0A9P0GNG2</accession>
<name>A0A9P0GNG2_PHACE</name>
<dbReference type="InterPro" id="IPR039670">
    <property type="entry name" value="NPC2-like"/>
</dbReference>
<evidence type="ECO:0000256" key="2">
    <source>
        <dbReference type="ARBA" id="ARBA00006370"/>
    </source>
</evidence>
<keyword evidence="3" id="KW-0964">Secreted</keyword>
<evidence type="ECO:0000259" key="5">
    <source>
        <dbReference type="SMART" id="SM00737"/>
    </source>
</evidence>
<dbReference type="EMBL" id="OU896710">
    <property type="protein sequence ID" value="CAH1163502.1"/>
    <property type="molecule type" value="Genomic_DNA"/>
</dbReference>
<dbReference type="GO" id="GO:0015918">
    <property type="term" value="P:sterol transport"/>
    <property type="evidence" value="ECO:0007669"/>
    <property type="project" value="InterPro"/>
</dbReference>
<dbReference type="GO" id="GO:0005576">
    <property type="term" value="C:extracellular region"/>
    <property type="evidence" value="ECO:0007669"/>
    <property type="project" value="UniProtKB-SubCell"/>
</dbReference>
<dbReference type="InterPro" id="IPR014756">
    <property type="entry name" value="Ig_E-set"/>
</dbReference>
<organism evidence="6 7">
    <name type="scientific">Phaedon cochleariae</name>
    <name type="common">Mustard beetle</name>
    <dbReference type="NCBI Taxonomy" id="80249"/>
    <lineage>
        <taxon>Eukaryota</taxon>
        <taxon>Metazoa</taxon>
        <taxon>Ecdysozoa</taxon>
        <taxon>Arthropoda</taxon>
        <taxon>Hexapoda</taxon>
        <taxon>Insecta</taxon>
        <taxon>Pterygota</taxon>
        <taxon>Neoptera</taxon>
        <taxon>Endopterygota</taxon>
        <taxon>Coleoptera</taxon>
        <taxon>Polyphaga</taxon>
        <taxon>Cucujiformia</taxon>
        <taxon>Chrysomeloidea</taxon>
        <taxon>Chrysomelidae</taxon>
        <taxon>Chrysomelinae</taxon>
        <taxon>Chrysomelini</taxon>
        <taxon>Phaedon</taxon>
    </lineage>
</organism>
<dbReference type="SMART" id="SM00737">
    <property type="entry name" value="ML"/>
    <property type="match status" value="1"/>
</dbReference>
<sequence length="158" mass="17322">MMKVFLVVLSVIAVGLATEVQECPGFEKSIENLSSRIAIGGCRKPPCRLRKDTSVEVTMKFSPDHQIKQLKNTVSANILGIPFPFVGVDGESACDNIYKTDGATKVGCDLKAGEEYIYKSKIDVLKVYPRLKTVVHWALTDGKGTDVICFEVPARITN</sequence>
<keyword evidence="7" id="KW-1185">Reference proteome</keyword>
<evidence type="ECO:0000313" key="7">
    <source>
        <dbReference type="Proteomes" id="UP001153737"/>
    </source>
</evidence>
<protein>
    <recommendedName>
        <fullName evidence="5">MD-2-related lipid-recognition domain-containing protein</fullName>
    </recommendedName>
</protein>
<dbReference type="PANTHER" id="PTHR11306">
    <property type="entry name" value="NIEMANN PICK TYPE C2 PROTEIN NPC2-RELATED"/>
    <property type="match status" value="1"/>
</dbReference>
<reference evidence="6" key="2">
    <citation type="submission" date="2022-10" db="EMBL/GenBank/DDBJ databases">
        <authorList>
            <consortium name="ENA_rothamsted_submissions"/>
            <consortium name="culmorum"/>
            <person name="King R."/>
        </authorList>
    </citation>
    <scope>NUCLEOTIDE SEQUENCE</scope>
</reference>
<evidence type="ECO:0000313" key="6">
    <source>
        <dbReference type="EMBL" id="CAH1163502.1"/>
    </source>
</evidence>
<comment type="similarity">
    <text evidence="2">Belongs to the NPC2 family.</text>
</comment>
<dbReference type="PANTHER" id="PTHR11306:SF68">
    <property type="entry name" value="NPC INTRACELLULAR CHOLESTEROL TRANSPORTER 2"/>
    <property type="match status" value="1"/>
</dbReference>
<dbReference type="Pfam" id="PF02221">
    <property type="entry name" value="E1_DerP2_DerF2"/>
    <property type="match status" value="1"/>
</dbReference>
<dbReference type="Proteomes" id="UP001153737">
    <property type="component" value="Chromosome 4"/>
</dbReference>